<dbReference type="SUPFAM" id="SSF141694">
    <property type="entry name" value="AF2212/PG0164-like"/>
    <property type="match status" value="1"/>
</dbReference>
<dbReference type="AlphaFoldDB" id="A0A7X5UP01"/>
<accession>A0A7X5UP01</accession>
<comment type="caution">
    <text evidence="1">The sequence shown here is derived from an EMBL/GenBank/DDBJ whole genome shotgun (WGS) entry which is preliminary data.</text>
</comment>
<evidence type="ECO:0008006" key="3">
    <source>
        <dbReference type="Google" id="ProtNLM"/>
    </source>
</evidence>
<dbReference type="InterPro" id="IPR037079">
    <property type="entry name" value="AF2212/PG0164-like_sf"/>
</dbReference>
<dbReference type="Proteomes" id="UP000545493">
    <property type="component" value="Unassembled WGS sequence"/>
</dbReference>
<evidence type="ECO:0000313" key="2">
    <source>
        <dbReference type="Proteomes" id="UP000545493"/>
    </source>
</evidence>
<sequence>MITEFDARLWVWDPERRDSWMFATLPEDLAEDIRALAGPRRGFGSSRVRVGIGATRWSTSVFPDRTRGYLLPVKRAVRRAEGLRPGDVATVSLELLEL</sequence>
<dbReference type="Pfam" id="PF08922">
    <property type="entry name" value="DUF1905"/>
    <property type="match status" value="1"/>
</dbReference>
<organism evidence="1 2">
    <name type="scientific">Saccharomonospora amisosensis</name>
    <dbReference type="NCBI Taxonomy" id="1128677"/>
    <lineage>
        <taxon>Bacteria</taxon>
        <taxon>Bacillati</taxon>
        <taxon>Actinomycetota</taxon>
        <taxon>Actinomycetes</taxon>
        <taxon>Pseudonocardiales</taxon>
        <taxon>Pseudonocardiaceae</taxon>
        <taxon>Saccharomonospora</taxon>
    </lineage>
</organism>
<dbReference type="RefSeq" id="WP_167169017.1">
    <property type="nucleotide sequence ID" value="NZ_JAAOYM010000001.1"/>
</dbReference>
<protein>
    <recommendedName>
        <fullName evidence="3">DUF1905 domain-containing protein</fullName>
    </recommendedName>
</protein>
<reference evidence="1 2" key="1">
    <citation type="submission" date="2020-03" db="EMBL/GenBank/DDBJ databases">
        <title>Sequencing the genomes of 1000 actinobacteria strains.</title>
        <authorList>
            <person name="Klenk H.-P."/>
        </authorList>
    </citation>
    <scope>NUCLEOTIDE SEQUENCE [LARGE SCALE GENOMIC DNA]</scope>
    <source>
        <strain evidence="1 2">DSM 45685</strain>
    </source>
</reference>
<dbReference type="Gene3D" id="2.40.30.100">
    <property type="entry name" value="AF2212/PG0164-like"/>
    <property type="match status" value="1"/>
</dbReference>
<proteinExistence type="predicted"/>
<name>A0A7X5UP01_9PSEU</name>
<gene>
    <name evidence="1" type="ORF">FHU38_001885</name>
</gene>
<dbReference type="InterPro" id="IPR015018">
    <property type="entry name" value="DUF1905"/>
</dbReference>
<keyword evidence="2" id="KW-1185">Reference proteome</keyword>
<evidence type="ECO:0000313" key="1">
    <source>
        <dbReference type="EMBL" id="NIJ11541.1"/>
    </source>
</evidence>
<dbReference type="EMBL" id="JAAOYM010000001">
    <property type="protein sequence ID" value="NIJ11541.1"/>
    <property type="molecule type" value="Genomic_DNA"/>
</dbReference>